<dbReference type="PANTHER" id="PTHR30461">
    <property type="entry name" value="DNA-INVERTASE FROM LAMBDOID PROPHAGE"/>
    <property type="match status" value="1"/>
</dbReference>
<dbReference type="InterPro" id="IPR006119">
    <property type="entry name" value="Resolv_N"/>
</dbReference>
<dbReference type="PROSITE" id="PS51737">
    <property type="entry name" value="RECOMBINASE_DNA_BIND"/>
    <property type="match status" value="1"/>
</dbReference>
<organism evidence="2 3">
    <name type="scientific">Phytohabitans aurantiacus</name>
    <dbReference type="NCBI Taxonomy" id="3016789"/>
    <lineage>
        <taxon>Bacteria</taxon>
        <taxon>Bacillati</taxon>
        <taxon>Actinomycetota</taxon>
        <taxon>Actinomycetes</taxon>
        <taxon>Micromonosporales</taxon>
        <taxon>Micromonosporaceae</taxon>
    </lineage>
</organism>
<dbReference type="InterPro" id="IPR050639">
    <property type="entry name" value="SSR_resolvase"/>
</dbReference>
<dbReference type="Pfam" id="PF13408">
    <property type="entry name" value="Zn_ribbon_recom"/>
    <property type="match status" value="1"/>
</dbReference>
<proteinExistence type="predicted"/>
<dbReference type="InterPro" id="IPR025827">
    <property type="entry name" value="Zn_ribbon_recom_dom"/>
</dbReference>
<dbReference type="SMART" id="SM00857">
    <property type="entry name" value="Resolvase"/>
    <property type="match status" value="1"/>
</dbReference>
<feature type="domain" description="Recombinase" evidence="1">
    <location>
        <begin position="184"/>
        <end position="345"/>
    </location>
</feature>
<dbReference type="InterPro" id="IPR011109">
    <property type="entry name" value="DNA_bind_recombinase_dom"/>
</dbReference>
<dbReference type="Pfam" id="PF07508">
    <property type="entry name" value="Recombinase"/>
    <property type="match status" value="1"/>
</dbReference>
<dbReference type="Gene3D" id="3.40.50.1390">
    <property type="entry name" value="Resolvase, N-terminal catalytic domain"/>
    <property type="match status" value="1"/>
</dbReference>
<dbReference type="EMBL" id="BSDI01000019">
    <property type="protein sequence ID" value="GLH98870.1"/>
    <property type="molecule type" value="Genomic_DNA"/>
</dbReference>
<dbReference type="Gene3D" id="3.90.1750.20">
    <property type="entry name" value="Putative Large Serine Recombinase, Chain B, Domain 2"/>
    <property type="match status" value="1"/>
</dbReference>
<name>A0ABQ5QX47_9ACTN</name>
<dbReference type="InterPro" id="IPR036162">
    <property type="entry name" value="Resolvase-like_N_sf"/>
</dbReference>
<comment type="caution">
    <text evidence="2">The sequence shown here is derived from an EMBL/GenBank/DDBJ whole genome shotgun (WGS) entry which is preliminary data.</text>
</comment>
<evidence type="ECO:0000259" key="1">
    <source>
        <dbReference type="PROSITE" id="PS51737"/>
    </source>
</evidence>
<dbReference type="Proteomes" id="UP001144280">
    <property type="component" value="Unassembled WGS sequence"/>
</dbReference>
<gene>
    <name evidence="2" type="ORF">Pa4123_41450</name>
</gene>
<accession>A0ABQ5QX47</accession>
<evidence type="ECO:0000313" key="3">
    <source>
        <dbReference type="Proteomes" id="UP001144280"/>
    </source>
</evidence>
<dbReference type="RefSeq" id="WP_281898112.1">
    <property type="nucleotide sequence ID" value="NZ_BSDI01000019.1"/>
</dbReference>
<reference evidence="2" key="1">
    <citation type="submission" date="2022-12" db="EMBL/GenBank/DDBJ databases">
        <title>New Phytohabitans aurantiacus sp. RD004123 nov., an actinomycete isolated from soil.</title>
        <authorList>
            <person name="Triningsih D.W."/>
            <person name="Harunari E."/>
            <person name="Igarashi Y."/>
        </authorList>
    </citation>
    <scope>NUCLEOTIDE SEQUENCE</scope>
    <source>
        <strain evidence="2">RD004123</strain>
    </source>
</reference>
<evidence type="ECO:0000313" key="2">
    <source>
        <dbReference type="EMBL" id="GLH98870.1"/>
    </source>
</evidence>
<dbReference type="InterPro" id="IPR038109">
    <property type="entry name" value="DNA_bind_recomb_sf"/>
</dbReference>
<dbReference type="Pfam" id="PF00239">
    <property type="entry name" value="Resolvase"/>
    <property type="match status" value="1"/>
</dbReference>
<dbReference type="SUPFAM" id="SSF53041">
    <property type="entry name" value="Resolvase-like"/>
    <property type="match status" value="1"/>
</dbReference>
<protein>
    <submittedName>
        <fullName evidence="2">Recombinase</fullName>
    </submittedName>
</protein>
<keyword evidence="3" id="KW-1185">Reference proteome</keyword>
<dbReference type="CDD" id="cd00338">
    <property type="entry name" value="Ser_Recombinase"/>
    <property type="match status" value="1"/>
</dbReference>
<sequence>MTIDPERLTHDLARLSFDAPKLSFAFYGRVSTEDNQDPESSLGWQLSLATNLIAPRGGEVVEKFFDIGQSRSLPWQRRPEASRLLAALRDPRRGFTAVVIGEPHRAFYGNQFGLTLPLFHHFGVQLWVPEIGGPIDPDNEAHDLVMSVFGGMSKGERNRIKVRVRTAMASQTLLEGRYLGGRPPYGYMLKDLGLHPNPAKAAQGKHLRGLTPDPQTAPVVRRIFAMYLDGFGMFAIAEALTRDDIPCPSAYDRARNSHRDGLAWSKTAIRVILTNPRYTGLQVWNKQRTDEVLLDVDDVALGHTAVMRWNGRDQWLVSKDVVHEPLVDQADFDRVQETLTRRARTATAPKRAHRSRHPYVFKSLVFCGVCGRKMQGQHSHGVAYYRCRFPQEYALANKVDHPRNVIMREEMLVKPLDTWLVGEFGPSQRRHTITKLLDQAAVGMPTATATTPAGPTAAECDAKLAQYRAALDAGADPVVVAGWIADSQAERKRAEQRQQAATAAKTPDDLGRITQEEMIAIVEELGDMVTALRDAEPEHKLEVYRSLGLHLTYTPETQTVRAQIDLGPHRWDSVRVRGGT</sequence>
<dbReference type="PANTHER" id="PTHR30461:SF23">
    <property type="entry name" value="DNA RECOMBINASE-RELATED"/>
    <property type="match status" value="1"/>
</dbReference>